<gene>
    <name evidence="2" type="ORF">FKG95_05810</name>
</gene>
<organism evidence="2 3">
    <name type="scientific">Denitrobaculum tricleocarpae</name>
    <dbReference type="NCBI Taxonomy" id="2591009"/>
    <lineage>
        <taxon>Bacteria</taxon>
        <taxon>Pseudomonadati</taxon>
        <taxon>Pseudomonadota</taxon>
        <taxon>Alphaproteobacteria</taxon>
        <taxon>Rhodospirillales</taxon>
        <taxon>Rhodospirillaceae</taxon>
        <taxon>Denitrobaculum</taxon>
    </lineage>
</organism>
<accession>A0A545TX21</accession>
<feature type="transmembrane region" description="Helical" evidence="1">
    <location>
        <begin position="87"/>
        <end position="104"/>
    </location>
</feature>
<keyword evidence="1" id="KW-1133">Transmembrane helix</keyword>
<proteinExistence type="predicted"/>
<evidence type="ECO:0000256" key="1">
    <source>
        <dbReference type="SAM" id="Phobius"/>
    </source>
</evidence>
<evidence type="ECO:0000313" key="2">
    <source>
        <dbReference type="EMBL" id="TQV81759.1"/>
    </source>
</evidence>
<comment type="caution">
    <text evidence="2">The sequence shown here is derived from an EMBL/GenBank/DDBJ whole genome shotgun (WGS) entry which is preliminary data.</text>
</comment>
<dbReference type="OrthoDB" id="7067875at2"/>
<keyword evidence="1" id="KW-0472">Membrane</keyword>
<dbReference type="RefSeq" id="WP_142895390.1">
    <property type="nucleotide sequence ID" value="NZ_ML660053.1"/>
</dbReference>
<dbReference type="EMBL" id="VHSH01000002">
    <property type="protein sequence ID" value="TQV81759.1"/>
    <property type="molecule type" value="Genomic_DNA"/>
</dbReference>
<keyword evidence="1" id="KW-0812">Transmembrane</keyword>
<evidence type="ECO:0000313" key="3">
    <source>
        <dbReference type="Proteomes" id="UP000315252"/>
    </source>
</evidence>
<dbReference type="Proteomes" id="UP000315252">
    <property type="component" value="Unassembled WGS sequence"/>
</dbReference>
<dbReference type="AlphaFoldDB" id="A0A545TX21"/>
<keyword evidence="3" id="KW-1185">Reference proteome</keyword>
<feature type="transmembrane region" description="Helical" evidence="1">
    <location>
        <begin position="21"/>
        <end position="40"/>
    </location>
</feature>
<protein>
    <submittedName>
        <fullName evidence="2">Uncharacterized protein</fullName>
    </submittedName>
</protein>
<feature type="transmembrane region" description="Helical" evidence="1">
    <location>
        <begin position="220"/>
        <end position="237"/>
    </location>
</feature>
<feature type="transmembrane region" description="Helical" evidence="1">
    <location>
        <begin position="146"/>
        <end position="164"/>
    </location>
</feature>
<sequence>MTSHESHAPSIPQSDADHLPRWVWLWLPLAVAVILLVLAHAAPEFYAVWMGSEERGLLELSHALIPLAGFILGVRMLFMPQVRRHKWISIWVLLAALGCLYISGEEASWGQHYLKWDTPEAWQAVNDQEETNLHNVSSWFDQKPRAVLELGVVLGGILIPLAALKRPEIRQSRFAIVLPPLITLPTAVLAEFSKNSERLLSAIDYDGILFSRASEVQETYFFYFILLNLIILRRRLIAGQT</sequence>
<feature type="transmembrane region" description="Helical" evidence="1">
    <location>
        <begin position="60"/>
        <end position="78"/>
    </location>
</feature>
<reference evidence="2 3" key="1">
    <citation type="submission" date="2019-06" db="EMBL/GenBank/DDBJ databases">
        <title>Whole genome sequence for Rhodospirillaceae sp. R148.</title>
        <authorList>
            <person name="Wang G."/>
        </authorList>
    </citation>
    <scope>NUCLEOTIDE SEQUENCE [LARGE SCALE GENOMIC DNA]</scope>
    <source>
        <strain evidence="2 3">R148</strain>
    </source>
</reference>
<name>A0A545TX21_9PROT</name>